<organism evidence="1 2">
    <name type="scientific">Planococcus faecalis</name>
    <dbReference type="NCBI Taxonomy" id="1598147"/>
    <lineage>
        <taxon>Bacteria</taxon>
        <taxon>Bacillati</taxon>
        <taxon>Bacillota</taxon>
        <taxon>Bacilli</taxon>
        <taxon>Bacillales</taxon>
        <taxon>Caryophanaceae</taxon>
        <taxon>Planococcus</taxon>
    </lineage>
</organism>
<sequence length="164" mass="18161">MRRSISRLRALWAWLPHKAEKSTRLRATPSPWRASAGCWGSRSELTFLGWVVGVEFWTRLATTVHAPALFFVGFGIVDEVLSGSGSRLRALWAWLSHKAEKSTRLRATPSPCRASAGCWGRLSELTFLGWVVGVEFWTRLAAVVHAPALFVFRFGIGGGVFAGF</sequence>
<protein>
    <submittedName>
        <fullName evidence="1">Uncharacterized protein</fullName>
    </submittedName>
</protein>
<gene>
    <name evidence="1" type="ORF">AJGP001_13555</name>
</gene>
<dbReference type="Proteomes" id="UP000189661">
    <property type="component" value="Chromosome"/>
</dbReference>
<name>A0ABN4XQD6_9BACL</name>
<keyword evidence="2" id="KW-1185">Reference proteome</keyword>
<reference evidence="1 2" key="1">
    <citation type="submission" date="2017-01" db="EMBL/GenBank/DDBJ databases">
        <title>Planococcus faecalis genome complete sequence.</title>
        <authorList>
            <person name="Lee P.C."/>
        </authorList>
    </citation>
    <scope>NUCLEOTIDE SEQUENCE [LARGE SCALE GENOMIC DNA]</scope>
    <source>
        <strain evidence="1 2">AJ003</strain>
    </source>
</reference>
<dbReference type="EMBL" id="CP019401">
    <property type="protein sequence ID" value="AQU80237.1"/>
    <property type="molecule type" value="Genomic_DNA"/>
</dbReference>
<evidence type="ECO:0000313" key="2">
    <source>
        <dbReference type="Proteomes" id="UP000189661"/>
    </source>
</evidence>
<proteinExistence type="predicted"/>
<evidence type="ECO:0000313" key="1">
    <source>
        <dbReference type="EMBL" id="AQU80237.1"/>
    </source>
</evidence>
<accession>A0ABN4XQD6</accession>